<dbReference type="PROSITE" id="PS51257">
    <property type="entry name" value="PROKAR_LIPOPROTEIN"/>
    <property type="match status" value="1"/>
</dbReference>
<name>V5TLN6_HALHI</name>
<reference evidence="2 3" key="1">
    <citation type="journal article" date="2014" name="Genome Announc.">
        <title>Complete Genome Sequence of the Extremely Halophilic Archaeon Haloarcula hispanica Strain N601.</title>
        <authorList>
            <person name="Ding J.Y."/>
            <person name="Chiang P.W."/>
            <person name="Hong M.J."/>
            <person name="Dyall-Smith M."/>
            <person name="Tang S.L."/>
        </authorList>
    </citation>
    <scope>NUCLEOTIDE SEQUENCE [LARGE SCALE GENOMIC DNA]</scope>
    <source>
        <strain evidence="2 3">N601</strain>
    </source>
</reference>
<evidence type="ECO:0000313" key="2">
    <source>
        <dbReference type="EMBL" id="AHB66013.1"/>
    </source>
</evidence>
<evidence type="ECO:0000256" key="1">
    <source>
        <dbReference type="SAM" id="MobiDB-lite"/>
    </source>
</evidence>
<dbReference type="KEGG" id="hhn:HISP_08285"/>
<dbReference type="AlphaFoldDB" id="V5TLN6"/>
<dbReference type="EMBL" id="CP006884">
    <property type="protein sequence ID" value="AHB66013.1"/>
    <property type="molecule type" value="Genomic_DNA"/>
</dbReference>
<dbReference type="HOGENOM" id="CLU_109221_0_0_2"/>
<evidence type="ECO:0000313" key="3">
    <source>
        <dbReference type="Proteomes" id="UP000018572"/>
    </source>
</evidence>
<dbReference type="RefSeq" id="WP_023843272.1">
    <property type="nucleotide sequence ID" value="NC_023013.1"/>
</dbReference>
<protein>
    <recommendedName>
        <fullName evidence="4">Lipoprotein</fullName>
    </recommendedName>
</protein>
<gene>
    <name evidence="2" type="ORF">HISP_08285</name>
</gene>
<dbReference type="Proteomes" id="UP000018572">
    <property type="component" value="Chromosome 1"/>
</dbReference>
<dbReference type="GeneID" id="23804752"/>
<keyword evidence="3" id="KW-1185">Reference proteome</keyword>
<proteinExistence type="predicted"/>
<accession>V5TLN6</accession>
<organism evidence="2 3">
    <name type="scientific">Haloarcula hispanica N601</name>
    <dbReference type="NCBI Taxonomy" id="1417673"/>
    <lineage>
        <taxon>Archaea</taxon>
        <taxon>Methanobacteriati</taxon>
        <taxon>Methanobacteriota</taxon>
        <taxon>Stenosarchaea group</taxon>
        <taxon>Halobacteria</taxon>
        <taxon>Halobacteriales</taxon>
        <taxon>Haloarculaceae</taxon>
        <taxon>Haloarcula</taxon>
    </lineage>
</organism>
<feature type="compositionally biased region" description="Low complexity" evidence="1">
    <location>
        <begin position="41"/>
        <end position="65"/>
    </location>
</feature>
<sequence>MPRTTRRRTLYALGTSLSVFAGCTQFEVESGAETGQSDGGASEPTATATAAETDAATATDQESTAGQTETATELDLREANVVGVELTDESGGDYRFDVTLYHDDDGEDGYANWWQVETLAGDRLGRRDLRHAHSTDPFTRSETLPVPDEVACVVVRGHDQTHGYGGQAMTVTVPDGETRAVEQGAERQSVSESDCP</sequence>
<feature type="region of interest" description="Disordered" evidence="1">
    <location>
        <begin position="30"/>
        <end position="71"/>
    </location>
</feature>
<evidence type="ECO:0008006" key="4">
    <source>
        <dbReference type="Google" id="ProtNLM"/>
    </source>
</evidence>